<sequence>MIQIKKFLGGTLSLMDHTTQLSEIYTMIKALNKLTRLGMPHTKTMV</sequence>
<reference evidence="2" key="1">
    <citation type="submission" date="2017-04" db="EMBL/GenBank/DDBJ databases">
        <title>Genome evolution of the luminous symbionts of deep sea anglerfish.</title>
        <authorList>
            <person name="Hendry T.A."/>
        </authorList>
    </citation>
    <scope>NUCLEOTIDE SEQUENCE [LARGE SCALE GENOMIC DNA]</scope>
</reference>
<gene>
    <name evidence="1" type="ORF">BTN50_0191</name>
</gene>
<keyword evidence="2" id="KW-1185">Reference proteome</keyword>
<dbReference type="AlphaFoldDB" id="A0A291B6V9"/>
<organism evidence="1 2">
    <name type="scientific">Candidatus Enterovibrio altilux</name>
    <dbReference type="NCBI Taxonomy" id="1927128"/>
    <lineage>
        <taxon>Bacteria</taxon>
        <taxon>Pseudomonadati</taxon>
        <taxon>Pseudomonadota</taxon>
        <taxon>Gammaproteobacteria</taxon>
        <taxon>Vibrionales</taxon>
        <taxon>Vibrionaceae</taxon>
        <taxon>Enterovibrio</taxon>
    </lineage>
</organism>
<dbReference type="KEGG" id="elux:BTN50_0191"/>
<name>A0A291B6V9_9GAMM</name>
<proteinExistence type="predicted"/>
<dbReference type="EMBL" id="CP020660">
    <property type="protein sequence ID" value="ATF08731.1"/>
    <property type="molecule type" value="Genomic_DNA"/>
</dbReference>
<evidence type="ECO:0000313" key="2">
    <source>
        <dbReference type="Proteomes" id="UP000218160"/>
    </source>
</evidence>
<protein>
    <submittedName>
        <fullName evidence="1">Mobile element protein</fullName>
    </submittedName>
</protein>
<dbReference type="RefSeq" id="WP_161492874.1">
    <property type="nucleotide sequence ID" value="NZ_CP020660.1"/>
</dbReference>
<dbReference type="Proteomes" id="UP000218160">
    <property type="component" value="Chromosome 1"/>
</dbReference>
<evidence type="ECO:0000313" key="1">
    <source>
        <dbReference type="EMBL" id="ATF08731.1"/>
    </source>
</evidence>
<accession>A0A291B6V9</accession>